<feature type="domain" description="NADP-dependent oxidoreductase" evidence="1">
    <location>
        <begin position="16"/>
        <end position="316"/>
    </location>
</feature>
<evidence type="ECO:0000313" key="2">
    <source>
        <dbReference type="EMBL" id="MBW3469396.1"/>
    </source>
</evidence>
<accession>A0A951J0R3</accession>
<dbReference type="CDD" id="cd19086">
    <property type="entry name" value="AKR_AKR11C1"/>
    <property type="match status" value="1"/>
</dbReference>
<dbReference type="Proteomes" id="UP000727490">
    <property type="component" value="Unassembled WGS sequence"/>
</dbReference>
<dbReference type="PANTHER" id="PTHR43312:SF1">
    <property type="entry name" value="NADP-DEPENDENT OXIDOREDUCTASE DOMAIN-CONTAINING PROTEIN"/>
    <property type="match status" value="1"/>
</dbReference>
<dbReference type="InterPro" id="IPR053135">
    <property type="entry name" value="AKR2_Oxidoreductase"/>
</dbReference>
<dbReference type="InterPro" id="IPR023210">
    <property type="entry name" value="NADP_OxRdtase_dom"/>
</dbReference>
<reference evidence="2 3" key="1">
    <citation type="journal article" date="2020" name="Syst. Appl. Microbiol.">
        <title>Arthrospiribacter ruber gen. nov., sp. nov., a novel bacterium isolated from Arthrospira cultures.</title>
        <authorList>
            <person name="Waleron M."/>
            <person name="Misztak A."/>
            <person name="Waleron M.M."/>
            <person name="Furmaniak M."/>
            <person name="Mrozik A."/>
            <person name="Waleron K."/>
        </authorList>
    </citation>
    <scope>NUCLEOTIDE SEQUENCE [LARGE SCALE GENOMIC DNA]</scope>
    <source>
        <strain evidence="2 3">DPMB0001</strain>
    </source>
</reference>
<dbReference type="PANTHER" id="PTHR43312">
    <property type="entry name" value="D-THREO-ALDOSE 1-DEHYDROGENASE"/>
    <property type="match status" value="1"/>
</dbReference>
<keyword evidence="3" id="KW-1185">Reference proteome</keyword>
<dbReference type="Pfam" id="PF00248">
    <property type="entry name" value="Aldo_ket_red"/>
    <property type="match status" value="1"/>
</dbReference>
<organism evidence="2 3">
    <name type="scientific">Arthrospiribacter ruber</name>
    <dbReference type="NCBI Taxonomy" id="2487934"/>
    <lineage>
        <taxon>Bacteria</taxon>
        <taxon>Pseudomonadati</taxon>
        <taxon>Bacteroidota</taxon>
        <taxon>Cytophagia</taxon>
        <taxon>Cytophagales</taxon>
        <taxon>Cyclobacteriaceae</taxon>
        <taxon>Arthrospiribacter</taxon>
    </lineage>
</organism>
<proteinExistence type="predicted"/>
<dbReference type="AlphaFoldDB" id="A0A951J0R3"/>
<dbReference type="EMBL" id="RPHB01000008">
    <property type="protein sequence ID" value="MBW3469396.1"/>
    <property type="molecule type" value="Genomic_DNA"/>
</dbReference>
<name>A0A951J0R3_9BACT</name>
<sequence>MKFRKFGKTGWDVSEVALGTWQVGGGWGGTFDHKAASQIIHTALDHGVNFIDTADVYDAGLSEAAVGKVVKERSEKIFVATKCGRQINPHINEGYTPKVLRAYVEASLKNLGLDTIDLIQLHCPPSPVYEREEIFGLFEDLISEGKIQAMGVSVEKVAEAKTAMNYEVVSSIQIIFNMFRHKPAEELFVLPDIKNFGIIARVPLASGLLTGKLTATSSFDKEDHRTFNRKGEAFDKGETFSGIDYQKGLDAVEELKDIYSGNESLAKWAIKWVLMFPAVSTVIPGASKSSQVISNVAAIDLLEISPEKMAKVKAVYDKYFRTEIHPQW</sequence>
<evidence type="ECO:0000259" key="1">
    <source>
        <dbReference type="Pfam" id="PF00248"/>
    </source>
</evidence>
<dbReference type="RefSeq" id="WP_219292458.1">
    <property type="nucleotide sequence ID" value="NZ_RPHB01000008.1"/>
</dbReference>
<protein>
    <submittedName>
        <fullName evidence="2">Aldo/keto reductase</fullName>
    </submittedName>
</protein>
<gene>
    <name evidence="2" type="ORF">EGN73_16485</name>
</gene>
<comment type="caution">
    <text evidence="2">The sequence shown here is derived from an EMBL/GenBank/DDBJ whole genome shotgun (WGS) entry which is preliminary data.</text>
</comment>
<evidence type="ECO:0000313" key="3">
    <source>
        <dbReference type="Proteomes" id="UP000727490"/>
    </source>
</evidence>